<keyword evidence="2 6" id="KW-0812">Transmembrane</keyword>
<feature type="transmembrane region" description="Helical" evidence="6">
    <location>
        <begin position="603"/>
        <end position="635"/>
    </location>
</feature>
<dbReference type="GeneID" id="20213029"/>
<feature type="transmembrane region" description="Helical" evidence="6">
    <location>
        <begin position="119"/>
        <end position="135"/>
    </location>
</feature>
<evidence type="ECO:0000313" key="10">
    <source>
        <dbReference type="Proteomes" id="UP000015101"/>
    </source>
</evidence>
<dbReference type="AlphaFoldDB" id="T1FW33"/>
<dbReference type="SUPFAM" id="SSF52091">
    <property type="entry name" value="SpoIIaa-like"/>
    <property type="match status" value="1"/>
</dbReference>
<dbReference type="HOGENOM" id="CLU_003182_9_2_1"/>
<feature type="region of interest" description="Disordered" evidence="5">
    <location>
        <begin position="757"/>
        <end position="798"/>
    </location>
</feature>
<gene>
    <name evidence="9" type="primary">20213029</name>
    <name evidence="8" type="ORF">HELRODRAFT_194469</name>
</gene>
<keyword evidence="3 6" id="KW-1133">Transmembrane helix</keyword>
<dbReference type="InterPro" id="IPR001902">
    <property type="entry name" value="SLC26A/SulP_fam"/>
</dbReference>
<dbReference type="GO" id="GO:0019531">
    <property type="term" value="F:oxalate transmembrane transporter activity"/>
    <property type="evidence" value="ECO:0000318"/>
    <property type="project" value="GO_Central"/>
</dbReference>
<dbReference type="InterPro" id="IPR002645">
    <property type="entry name" value="STAS_dom"/>
</dbReference>
<dbReference type="OrthoDB" id="288203at2759"/>
<dbReference type="InterPro" id="IPR011547">
    <property type="entry name" value="SLC26A/SulP_dom"/>
</dbReference>
<feature type="transmembrane region" description="Helical" evidence="6">
    <location>
        <begin position="377"/>
        <end position="397"/>
    </location>
</feature>
<reference evidence="10" key="1">
    <citation type="submission" date="2012-12" db="EMBL/GenBank/DDBJ databases">
        <authorList>
            <person name="Hellsten U."/>
            <person name="Grimwood J."/>
            <person name="Chapman J.A."/>
            <person name="Shapiro H."/>
            <person name="Aerts A."/>
            <person name="Otillar R.P."/>
            <person name="Terry A.Y."/>
            <person name="Boore J.L."/>
            <person name="Simakov O."/>
            <person name="Marletaz F."/>
            <person name="Cho S.-J."/>
            <person name="Edsinger-Gonzales E."/>
            <person name="Havlak P."/>
            <person name="Kuo D.-H."/>
            <person name="Larsson T."/>
            <person name="Lv J."/>
            <person name="Arendt D."/>
            <person name="Savage R."/>
            <person name="Osoegawa K."/>
            <person name="de Jong P."/>
            <person name="Lindberg D.R."/>
            <person name="Seaver E.C."/>
            <person name="Weisblat D.A."/>
            <person name="Putnam N.H."/>
            <person name="Grigoriev I.V."/>
            <person name="Rokhsar D.S."/>
        </authorList>
    </citation>
    <scope>NUCLEOTIDE SEQUENCE</scope>
</reference>
<dbReference type="KEGG" id="hro:HELRODRAFT_194469"/>
<dbReference type="InterPro" id="IPR036513">
    <property type="entry name" value="STAS_dom_sf"/>
</dbReference>
<dbReference type="InParanoid" id="T1FW33"/>
<dbReference type="GO" id="GO:1902476">
    <property type="term" value="P:chloride transmembrane transport"/>
    <property type="evidence" value="ECO:0000318"/>
    <property type="project" value="GO_Central"/>
</dbReference>
<dbReference type="GO" id="GO:0005886">
    <property type="term" value="C:plasma membrane"/>
    <property type="evidence" value="ECO:0000318"/>
    <property type="project" value="GO_Central"/>
</dbReference>
<dbReference type="PANTHER" id="PTHR11814">
    <property type="entry name" value="SULFATE TRANSPORTER"/>
    <property type="match status" value="1"/>
</dbReference>
<feature type="compositionally biased region" description="Polar residues" evidence="5">
    <location>
        <begin position="757"/>
        <end position="771"/>
    </location>
</feature>
<dbReference type="GO" id="GO:1902358">
    <property type="term" value="P:sulfate transmembrane transport"/>
    <property type="evidence" value="ECO:0000318"/>
    <property type="project" value="GO_Central"/>
</dbReference>
<dbReference type="EMBL" id="AMQM01007878">
    <property type="status" value="NOT_ANNOTATED_CDS"/>
    <property type="molecule type" value="Genomic_DNA"/>
</dbReference>
<comment type="subcellular location">
    <subcellularLocation>
        <location evidence="1">Membrane</location>
        <topology evidence="1">Multi-pass membrane protein</topology>
    </subcellularLocation>
</comment>
<dbReference type="CTD" id="20213029"/>
<feature type="domain" description="STAS" evidence="7">
    <location>
        <begin position="723"/>
        <end position="881"/>
    </location>
</feature>
<dbReference type="FunCoup" id="T1FW33">
    <property type="interactions" value="73"/>
</dbReference>
<feature type="transmembrane region" description="Helical" evidence="6">
    <location>
        <begin position="409"/>
        <end position="427"/>
    </location>
</feature>
<dbReference type="GO" id="GO:0015108">
    <property type="term" value="F:chloride transmembrane transporter activity"/>
    <property type="evidence" value="ECO:0000318"/>
    <property type="project" value="GO_Central"/>
</dbReference>
<dbReference type="STRING" id="6412.T1FW33"/>
<dbReference type="Pfam" id="PF01740">
    <property type="entry name" value="STAS"/>
    <property type="match status" value="1"/>
</dbReference>
<proteinExistence type="predicted"/>
<dbReference type="Gene3D" id="3.30.750.24">
    <property type="entry name" value="STAS domain"/>
    <property type="match status" value="1"/>
</dbReference>
<feature type="transmembrane region" description="Helical" evidence="6">
    <location>
        <begin position="552"/>
        <end position="577"/>
    </location>
</feature>
<protein>
    <recommendedName>
        <fullName evidence="7">STAS domain-containing protein</fullName>
    </recommendedName>
</protein>
<evidence type="ECO:0000256" key="6">
    <source>
        <dbReference type="SAM" id="Phobius"/>
    </source>
</evidence>
<dbReference type="Proteomes" id="UP000015101">
    <property type="component" value="Unassembled WGS sequence"/>
</dbReference>
<dbReference type="GO" id="GO:0015116">
    <property type="term" value="F:sulfate transmembrane transporter activity"/>
    <property type="evidence" value="ECO:0000318"/>
    <property type="project" value="GO_Central"/>
</dbReference>
<dbReference type="RefSeq" id="XP_009029937.1">
    <property type="nucleotide sequence ID" value="XM_009031689.1"/>
</dbReference>
<dbReference type="GO" id="GO:0015106">
    <property type="term" value="F:bicarbonate transmembrane transporter activity"/>
    <property type="evidence" value="ECO:0000318"/>
    <property type="project" value="GO_Central"/>
</dbReference>
<evidence type="ECO:0000256" key="4">
    <source>
        <dbReference type="ARBA" id="ARBA00023136"/>
    </source>
</evidence>
<evidence type="ECO:0000259" key="7">
    <source>
        <dbReference type="PROSITE" id="PS50801"/>
    </source>
</evidence>
<evidence type="ECO:0000256" key="2">
    <source>
        <dbReference type="ARBA" id="ARBA00022692"/>
    </source>
</evidence>
<evidence type="ECO:0000313" key="8">
    <source>
        <dbReference type="EMBL" id="ESN91991.1"/>
    </source>
</evidence>
<dbReference type="eggNOG" id="KOG0236">
    <property type="taxonomic scope" value="Eukaryota"/>
</dbReference>
<evidence type="ECO:0000256" key="3">
    <source>
        <dbReference type="ARBA" id="ARBA00022989"/>
    </source>
</evidence>
<organism evidence="9 10">
    <name type="scientific">Helobdella robusta</name>
    <name type="common">Californian leech</name>
    <dbReference type="NCBI Taxonomy" id="6412"/>
    <lineage>
        <taxon>Eukaryota</taxon>
        <taxon>Metazoa</taxon>
        <taxon>Spiralia</taxon>
        <taxon>Lophotrochozoa</taxon>
        <taxon>Annelida</taxon>
        <taxon>Clitellata</taxon>
        <taxon>Hirudinea</taxon>
        <taxon>Rhynchobdellida</taxon>
        <taxon>Glossiphoniidae</taxon>
        <taxon>Helobdella</taxon>
    </lineage>
</organism>
<evidence type="ECO:0000256" key="5">
    <source>
        <dbReference type="SAM" id="MobiDB-lite"/>
    </source>
</evidence>
<dbReference type="Pfam" id="PF00916">
    <property type="entry name" value="Sulfate_transp"/>
    <property type="match status" value="1"/>
</dbReference>
<feature type="transmembrane region" description="Helical" evidence="6">
    <location>
        <begin position="466"/>
        <end position="487"/>
    </location>
</feature>
<sequence length="898" mass="98736">MSIKIENIGIVELENDVTATGKSGADVVTGSRDGRNNREKSIDIVIERDALSESELEIREKFERRDEGDDGADNSRGCRCFKSKLCQKRCKFSKSCLWRHFVSSFPVIGNMRGYKWRQWLLNDVMAGVSVGFIHLPQGLAFSLLAGVPAVLGLYSSIIPAWLYFIFGTSQHNSVGTMAVMALMVGSYVNKFEYDVTGDVTSRLDMSNFSNRSSDGVWANDTISKIHSEIIGGVRSEINASKNNTNNIGNINNSLIYINNNNDSTSNDDNNNNIIIIANNNNNNISNSVENEQRMNAATLITLTVGCLQLLMWMGRLGVMSSYMSRPFVKSFIAGAAVHIIINQLPLQFGYPVKRTSGSFQLPINFYRILSSITETNVASLLTSIICMSFLLSLKFFCTRKVANKLKFPIPGELIVVLVGTMVSYLAAFEARFHLKIIGAIPGGLPKPHLPSLSLLPSTELEKTTTLILIADLVRQAIPIAIVCYALNITMAKLMSDKHDYPVDPNQEILAIGIVNTVSPFFGCFVSSQAPPRTLVIDSSEGKSSLASLISTLIPVLVISGTGFLFTTLPICVLGSVVSASLMPLLVTECIEFSGLWRVCRRDYVVWVFCFVSTVLLNVDIGLIVGIIGSGFAILLETRHGRLMSMRNVANTELFVEDVHYGSSSFGTTSSRCNNLKNKDETNKSTNNQNEKKQNNKLDNNDDNKKIDLQHGRQQSDGHLSTKNIAVFRSHGSIIFSNADLFKEQLLKSIQVRFSVEPNNSTKRGTSNQSRKLLTTTTTTTTQPPSSSSLSSSSSSLPPTFADTRSRKFAILDFSRVSDIDTTGLNVMKDCFKKVNSMGVDLCLCCCSGKVKRKLKAGGLFSGQDPSQLLICPSLIDAMVKASKKLRDEDEDEDEVFKK</sequence>
<dbReference type="EnsemblMetazoa" id="HelroT194469">
    <property type="protein sequence ID" value="HelroP194469"/>
    <property type="gene ID" value="HelroG194469"/>
</dbReference>
<feature type="compositionally biased region" description="Polar residues" evidence="5">
    <location>
        <begin position="663"/>
        <end position="675"/>
    </location>
</feature>
<evidence type="ECO:0000256" key="1">
    <source>
        <dbReference type="ARBA" id="ARBA00004141"/>
    </source>
</evidence>
<feature type="transmembrane region" description="Helical" evidence="6">
    <location>
        <begin position="296"/>
        <end position="314"/>
    </location>
</feature>
<dbReference type="EMBL" id="KB097680">
    <property type="protein sequence ID" value="ESN91991.1"/>
    <property type="molecule type" value="Genomic_DNA"/>
</dbReference>
<name>T1FW33_HELRO</name>
<keyword evidence="10" id="KW-1185">Reference proteome</keyword>
<reference evidence="9" key="3">
    <citation type="submission" date="2015-06" db="UniProtKB">
        <authorList>
            <consortium name="EnsemblMetazoa"/>
        </authorList>
    </citation>
    <scope>IDENTIFICATION</scope>
</reference>
<feature type="compositionally biased region" description="Low complexity" evidence="5">
    <location>
        <begin position="772"/>
        <end position="798"/>
    </location>
</feature>
<feature type="region of interest" description="Disordered" evidence="5">
    <location>
        <begin position="663"/>
        <end position="719"/>
    </location>
</feature>
<dbReference type="PROSITE" id="PS50801">
    <property type="entry name" value="STAS"/>
    <property type="match status" value="1"/>
</dbReference>
<reference evidence="8 10" key="2">
    <citation type="journal article" date="2013" name="Nature">
        <title>Insights into bilaterian evolution from three spiralian genomes.</title>
        <authorList>
            <person name="Simakov O."/>
            <person name="Marletaz F."/>
            <person name="Cho S.J."/>
            <person name="Edsinger-Gonzales E."/>
            <person name="Havlak P."/>
            <person name="Hellsten U."/>
            <person name="Kuo D.H."/>
            <person name="Larsson T."/>
            <person name="Lv J."/>
            <person name="Arendt D."/>
            <person name="Savage R."/>
            <person name="Osoegawa K."/>
            <person name="de Jong P."/>
            <person name="Grimwood J."/>
            <person name="Chapman J.A."/>
            <person name="Shapiro H."/>
            <person name="Aerts A."/>
            <person name="Otillar R.P."/>
            <person name="Terry A.Y."/>
            <person name="Boore J.L."/>
            <person name="Grigoriev I.V."/>
            <person name="Lindberg D.R."/>
            <person name="Seaver E.C."/>
            <person name="Weisblat D.A."/>
            <person name="Putnam N.H."/>
            <person name="Rokhsar D.S."/>
        </authorList>
    </citation>
    <scope>NUCLEOTIDE SEQUENCE</scope>
</reference>
<keyword evidence="4 6" id="KW-0472">Membrane</keyword>
<evidence type="ECO:0000313" key="9">
    <source>
        <dbReference type="EnsemblMetazoa" id="HelroP194469"/>
    </source>
</evidence>
<feature type="transmembrane region" description="Helical" evidence="6">
    <location>
        <begin position="141"/>
        <end position="164"/>
    </location>
</feature>
<dbReference type="CDD" id="cd07042">
    <property type="entry name" value="STAS_SulP_like_sulfate_transporter"/>
    <property type="match status" value="1"/>
</dbReference>
<feature type="compositionally biased region" description="Basic and acidic residues" evidence="5">
    <location>
        <begin position="689"/>
        <end position="715"/>
    </location>
</feature>
<accession>T1FW33</accession>